<dbReference type="InterPro" id="IPR045599">
    <property type="entry name" value="DUF6456"/>
</dbReference>
<evidence type="ECO:0000313" key="3">
    <source>
        <dbReference type="EMBL" id="SFJ22016.1"/>
    </source>
</evidence>
<dbReference type="EMBL" id="FOQH01000018">
    <property type="protein sequence ID" value="SFJ22016.1"/>
    <property type="molecule type" value="Genomic_DNA"/>
</dbReference>
<dbReference type="InterPro" id="IPR010921">
    <property type="entry name" value="Trp_repressor/repl_initiator"/>
</dbReference>
<feature type="region of interest" description="Disordered" evidence="1">
    <location>
        <begin position="410"/>
        <end position="430"/>
    </location>
</feature>
<feature type="compositionally biased region" description="Basic and acidic residues" evidence="1">
    <location>
        <begin position="223"/>
        <end position="232"/>
    </location>
</feature>
<evidence type="ECO:0000256" key="1">
    <source>
        <dbReference type="SAM" id="MobiDB-lite"/>
    </source>
</evidence>
<dbReference type="SUPFAM" id="SSF48295">
    <property type="entry name" value="TrpR-like"/>
    <property type="match status" value="1"/>
</dbReference>
<gene>
    <name evidence="3" type="ORF">SAMN05216258_11811</name>
</gene>
<evidence type="ECO:0000313" key="4">
    <source>
        <dbReference type="Proteomes" id="UP000199377"/>
    </source>
</evidence>
<feature type="domain" description="DUF6456" evidence="2">
    <location>
        <begin position="270"/>
        <end position="403"/>
    </location>
</feature>
<feature type="region of interest" description="Disordered" evidence="1">
    <location>
        <begin position="103"/>
        <end position="133"/>
    </location>
</feature>
<dbReference type="AlphaFoldDB" id="A0A1I3PLU5"/>
<keyword evidence="4" id="KW-1185">Reference proteome</keyword>
<reference evidence="3 4" key="1">
    <citation type="submission" date="2016-10" db="EMBL/GenBank/DDBJ databases">
        <authorList>
            <person name="de Groot N.N."/>
        </authorList>
    </citation>
    <scope>NUCLEOTIDE SEQUENCE [LARGE SCALE GENOMIC DNA]</scope>
    <source>
        <strain evidence="3 4">CGMCC 1.11030</strain>
    </source>
</reference>
<dbReference type="Pfam" id="PF20057">
    <property type="entry name" value="DUF6456"/>
    <property type="match status" value="1"/>
</dbReference>
<feature type="compositionally biased region" description="Low complexity" evidence="1">
    <location>
        <begin position="114"/>
        <end position="125"/>
    </location>
</feature>
<dbReference type="STRING" id="1114924.SAMN05216258_11811"/>
<dbReference type="Proteomes" id="UP000199377">
    <property type="component" value="Unassembled WGS sequence"/>
</dbReference>
<accession>A0A1I3PLU5</accession>
<sequence length="430" mass="46398">MAGVDPLRKCRDLAESRLPSRGGGLRVEDAAVYLAHVACGQPLRRIAAASGRHPSTILRAVRRVEQRRDDPLFDDLLSEIETVARDPGVPAPLAKETALPQIHPSPAVRRDPSALAADPAARATAQTVGLRPDDEAVDKEARRILRRLCEPRAFLALARGAQVACVFRKSEDSLVTLARTPLEMARAFAARDWIGCVHGGASMARYEITSAGRAWLRRTLGEDGDERRRRAESPGPQPGLAEASSVFARQHQLPGVRRVVEDGTARDLVVNLGETPLGWLARRRGPDGKAFLEPAEIAAGERLREDFERAQMGPRVTQDWRRFLTPGEPGRSGAGDPAMGPADARRRLAKALDALGPGLNDAALRACCFLEGLEATERRMGWAARSGKVVLKIALSRLAEHYGFAAAPGREGEAAAGFDRPASPPRRGAA</sequence>
<name>A0A1I3PLU5_9RHOB</name>
<organism evidence="3 4">
    <name type="scientific">Albimonas pacifica</name>
    <dbReference type="NCBI Taxonomy" id="1114924"/>
    <lineage>
        <taxon>Bacteria</taxon>
        <taxon>Pseudomonadati</taxon>
        <taxon>Pseudomonadota</taxon>
        <taxon>Alphaproteobacteria</taxon>
        <taxon>Rhodobacterales</taxon>
        <taxon>Paracoccaceae</taxon>
        <taxon>Albimonas</taxon>
    </lineage>
</organism>
<dbReference type="GO" id="GO:0043565">
    <property type="term" value="F:sequence-specific DNA binding"/>
    <property type="evidence" value="ECO:0007669"/>
    <property type="project" value="InterPro"/>
</dbReference>
<dbReference type="Gene3D" id="1.10.1750.10">
    <property type="match status" value="1"/>
</dbReference>
<protein>
    <recommendedName>
        <fullName evidence="2">DUF6456 domain-containing protein</fullName>
    </recommendedName>
</protein>
<feature type="region of interest" description="Disordered" evidence="1">
    <location>
        <begin position="223"/>
        <end position="243"/>
    </location>
</feature>
<proteinExistence type="predicted"/>
<evidence type="ECO:0000259" key="2">
    <source>
        <dbReference type="Pfam" id="PF20057"/>
    </source>
</evidence>
<dbReference type="RefSeq" id="WP_177236399.1">
    <property type="nucleotide sequence ID" value="NZ_FOQH01000018.1"/>
</dbReference>